<evidence type="ECO:0000313" key="3">
    <source>
        <dbReference type="Proteomes" id="UP001054252"/>
    </source>
</evidence>
<comment type="caution">
    <text evidence="2">The sequence shown here is derived from an EMBL/GenBank/DDBJ whole genome shotgun (WGS) entry which is preliminary data.</text>
</comment>
<keyword evidence="3" id="KW-1185">Reference proteome</keyword>
<protein>
    <submittedName>
        <fullName evidence="2">Uncharacterized protein</fullName>
    </submittedName>
</protein>
<accession>A0AAV5HQZ8</accession>
<proteinExistence type="predicted"/>
<evidence type="ECO:0000313" key="2">
    <source>
        <dbReference type="EMBL" id="GKU88034.1"/>
    </source>
</evidence>
<dbReference type="EMBL" id="BPVZ01000002">
    <property type="protein sequence ID" value="GKU88034.1"/>
    <property type="molecule type" value="Genomic_DNA"/>
</dbReference>
<reference evidence="2 3" key="1">
    <citation type="journal article" date="2021" name="Commun. Biol.">
        <title>The genome of Shorea leprosula (Dipterocarpaceae) highlights the ecological relevance of drought in aseasonal tropical rainforests.</title>
        <authorList>
            <person name="Ng K.K.S."/>
            <person name="Kobayashi M.J."/>
            <person name="Fawcett J.A."/>
            <person name="Hatakeyama M."/>
            <person name="Paape T."/>
            <person name="Ng C.H."/>
            <person name="Ang C.C."/>
            <person name="Tnah L.H."/>
            <person name="Lee C.T."/>
            <person name="Nishiyama T."/>
            <person name="Sese J."/>
            <person name="O'Brien M.J."/>
            <person name="Copetti D."/>
            <person name="Mohd Noor M.I."/>
            <person name="Ong R.C."/>
            <person name="Putra M."/>
            <person name="Sireger I.Z."/>
            <person name="Indrioko S."/>
            <person name="Kosugi Y."/>
            <person name="Izuno A."/>
            <person name="Isagi Y."/>
            <person name="Lee S.L."/>
            <person name="Shimizu K.K."/>
        </authorList>
    </citation>
    <scope>NUCLEOTIDE SEQUENCE [LARGE SCALE GENOMIC DNA]</scope>
    <source>
        <strain evidence="2">214</strain>
    </source>
</reference>
<organism evidence="2 3">
    <name type="scientific">Rubroshorea leprosula</name>
    <dbReference type="NCBI Taxonomy" id="152421"/>
    <lineage>
        <taxon>Eukaryota</taxon>
        <taxon>Viridiplantae</taxon>
        <taxon>Streptophyta</taxon>
        <taxon>Embryophyta</taxon>
        <taxon>Tracheophyta</taxon>
        <taxon>Spermatophyta</taxon>
        <taxon>Magnoliopsida</taxon>
        <taxon>eudicotyledons</taxon>
        <taxon>Gunneridae</taxon>
        <taxon>Pentapetalae</taxon>
        <taxon>rosids</taxon>
        <taxon>malvids</taxon>
        <taxon>Malvales</taxon>
        <taxon>Dipterocarpaceae</taxon>
        <taxon>Rubroshorea</taxon>
    </lineage>
</organism>
<evidence type="ECO:0000256" key="1">
    <source>
        <dbReference type="SAM" id="MobiDB-lite"/>
    </source>
</evidence>
<name>A0AAV5HQZ8_9ROSI</name>
<dbReference type="AlphaFoldDB" id="A0AAV5HQZ8"/>
<feature type="region of interest" description="Disordered" evidence="1">
    <location>
        <begin position="136"/>
        <end position="188"/>
    </location>
</feature>
<dbReference type="Proteomes" id="UP001054252">
    <property type="component" value="Unassembled WGS sequence"/>
</dbReference>
<sequence>MLAQLQRYRRRNLPLFINFILTSAKEGWLVEEVDKEECVSLFIPSKIVPAIPYPEPSYAYQVSLRTKLVGQVLEIIASRIDDRRRMIVLRVPGQDQREIRGALQFTGFAPGEHESKATDGGWNYKYWPTDIVLVGPVKEPEKKEEPKKEEAKKEEGKKEEPKKEEEAKKEEPKKEEAKKEEPKKEDGK</sequence>
<gene>
    <name evidence="2" type="ORF">SLEP1_g2346</name>
</gene>
<feature type="compositionally biased region" description="Basic and acidic residues" evidence="1">
    <location>
        <begin position="138"/>
        <end position="188"/>
    </location>
</feature>